<dbReference type="InterPro" id="IPR026029">
    <property type="entry name" value="MLI_dom"/>
</dbReference>
<dbReference type="InterPro" id="IPR011008">
    <property type="entry name" value="Dimeric_a/b-barrel"/>
</dbReference>
<dbReference type="Pfam" id="PF02426">
    <property type="entry name" value="MIase"/>
    <property type="match status" value="1"/>
</dbReference>
<accession>A0A450XIZ0</accession>
<dbReference type="Pfam" id="PF12680">
    <property type="entry name" value="SnoaL_2"/>
    <property type="match status" value="1"/>
</dbReference>
<dbReference type="SUPFAM" id="SSF54909">
    <property type="entry name" value="Dimeric alpha+beta barrel"/>
    <property type="match status" value="1"/>
</dbReference>
<evidence type="ECO:0000313" key="3">
    <source>
        <dbReference type="EMBL" id="VFK29209.1"/>
    </source>
</evidence>
<dbReference type="SUPFAM" id="SSF54427">
    <property type="entry name" value="NTF2-like"/>
    <property type="match status" value="1"/>
</dbReference>
<dbReference type="GO" id="GO:0016853">
    <property type="term" value="F:isomerase activity"/>
    <property type="evidence" value="ECO:0007669"/>
    <property type="project" value="UniProtKB-KW"/>
</dbReference>
<dbReference type="Gene3D" id="3.30.70.1060">
    <property type="entry name" value="Dimeric alpha+beta barrel"/>
    <property type="match status" value="1"/>
</dbReference>
<dbReference type="AlphaFoldDB" id="A0A450XIZ0"/>
<evidence type="ECO:0000259" key="1">
    <source>
        <dbReference type="Pfam" id="PF02426"/>
    </source>
</evidence>
<sequence length="254" mass="29607">MLFYVQMKWNYQGRMTQDELWALEEKEGEHGIEGIRSGFVQLFKVVGQHRIIAIVEANSLEEIDRNAMGWLPMREYLEFEVVWALRDYEGFIEDVRNRFPLQPIEQAPKPVTPNRTTREVAEDWFESSRRRDIERAVSLLDDNIVWENIPVTPGVTDDVPPWISTCYPCHGVAQIMDSFQTMATYSEVLSFTPYNLIVEGDQAIGLFHERGKCRATGKEYDLYVANYLKIRNGKIINWRTYWDPSPVIAAYKAD</sequence>
<dbReference type="InterPro" id="IPR037401">
    <property type="entry name" value="SnoaL-like"/>
</dbReference>
<organism evidence="3">
    <name type="scientific">Candidatus Kentrum sp. MB</name>
    <dbReference type="NCBI Taxonomy" id="2138164"/>
    <lineage>
        <taxon>Bacteria</taxon>
        <taxon>Pseudomonadati</taxon>
        <taxon>Pseudomonadota</taxon>
        <taxon>Gammaproteobacteria</taxon>
        <taxon>Candidatus Kentrum</taxon>
    </lineage>
</organism>
<dbReference type="EMBL" id="CAADFO010000046">
    <property type="protein sequence ID" value="VFK29209.1"/>
    <property type="molecule type" value="Genomic_DNA"/>
</dbReference>
<proteinExistence type="predicted"/>
<keyword evidence="3" id="KW-0413">Isomerase</keyword>
<dbReference type="InterPro" id="IPR032710">
    <property type="entry name" value="NTF2-like_dom_sf"/>
</dbReference>
<feature type="domain" description="SnoaL-like" evidence="2">
    <location>
        <begin position="122"/>
        <end position="237"/>
    </location>
</feature>
<reference evidence="3" key="1">
    <citation type="submission" date="2019-02" db="EMBL/GenBank/DDBJ databases">
        <authorList>
            <person name="Gruber-Vodicka R. H."/>
            <person name="Seah K. B. B."/>
        </authorList>
    </citation>
    <scope>NUCLEOTIDE SEQUENCE</scope>
    <source>
        <strain evidence="3">BECK_BZ197</strain>
    </source>
</reference>
<feature type="domain" description="Muconolactone isomerase" evidence="1">
    <location>
        <begin position="1"/>
        <end position="82"/>
    </location>
</feature>
<protein>
    <submittedName>
        <fullName evidence="3">Ketosteroid isomerase-related protein</fullName>
    </submittedName>
</protein>
<gene>
    <name evidence="3" type="ORF">BECKMB1821G_GA0114241_104619</name>
</gene>
<evidence type="ECO:0000259" key="2">
    <source>
        <dbReference type="Pfam" id="PF12680"/>
    </source>
</evidence>
<name>A0A450XIZ0_9GAMM</name>
<dbReference type="Gene3D" id="3.10.450.50">
    <property type="match status" value="1"/>
</dbReference>